<accession>A0A9E8SL24</accession>
<evidence type="ECO:0008006" key="3">
    <source>
        <dbReference type="Google" id="ProtNLM"/>
    </source>
</evidence>
<reference evidence="1" key="1">
    <citation type="submission" date="2022-11" db="EMBL/GenBank/DDBJ databases">
        <title>Dyadobacter pollutisoli sp. nov., isolated from plastic dumped soil.</title>
        <authorList>
            <person name="Kim J.M."/>
            <person name="Kim K.R."/>
            <person name="Lee J.K."/>
            <person name="Hao L."/>
            <person name="Jeon C.O."/>
        </authorList>
    </citation>
    <scope>NUCLEOTIDE SEQUENCE</scope>
    <source>
        <strain evidence="1">U1</strain>
    </source>
</reference>
<name>A0A9E8SL24_9BACT</name>
<dbReference type="Proteomes" id="UP001164653">
    <property type="component" value="Chromosome"/>
</dbReference>
<evidence type="ECO:0000313" key="2">
    <source>
        <dbReference type="Proteomes" id="UP001164653"/>
    </source>
</evidence>
<sequence length="144" mass="16224">MMKKNLFLIALLLVAACQPKKVEPADIGLVWKAKSVKENGMLVYTEANPGSAKPGYSRFRLDLTSQEQVRFSDIDGRILSGQWSLSTDNNRLILQNLSPPPSESAGNIEFYITERPARDRLLLKRTNESRKTGNTINEYELVPE</sequence>
<dbReference type="RefSeq" id="WP_244824030.1">
    <property type="nucleotide sequence ID" value="NZ_CP112998.1"/>
</dbReference>
<dbReference type="KEGG" id="dpf:ON006_04080"/>
<gene>
    <name evidence="1" type="ORF">ON006_04080</name>
</gene>
<evidence type="ECO:0000313" key="1">
    <source>
        <dbReference type="EMBL" id="WAC13140.1"/>
    </source>
</evidence>
<proteinExistence type="predicted"/>
<keyword evidence="2" id="KW-1185">Reference proteome</keyword>
<dbReference type="EMBL" id="CP112998">
    <property type="protein sequence ID" value="WAC13140.1"/>
    <property type="molecule type" value="Genomic_DNA"/>
</dbReference>
<organism evidence="1 2">
    <name type="scientific">Dyadobacter pollutisoli</name>
    <dbReference type="NCBI Taxonomy" id="2910158"/>
    <lineage>
        <taxon>Bacteria</taxon>
        <taxon>Pseudomonadati</taxon>
        <taxon>Bacteroidota</taxon>
        <taxon>Cytophagia</taxon>
        <taxon>Cytophagales</taxon>
        <taxon>Spirosomataceae</taxon>
        <taxon>Dyadobacter</taxon>
    </lineage>
</organism>
<protein>
    <recommendedName>
        <fullName evidence="3">Lipocalin-like domain-containing protein</fullName>
    </recommendedName>
</protein>
<dbReference type="AlphaFoldDB" id="A0A9E8SL24"/>
<dbReference type="PROSITE" id="PS51257">
    <property type="entry name" value="PROKAR_LIPOPROTEIN"/>
    <property type="match status" value="1"/>
</dbReference>